<proteinExistence type="predicted"/>
<sequence length="640" mass="69003">MNAAAAAARSVHPRPLDVRPTPPRRLGVGRSIAWGVFIAAGPLLNLVMQVLGWQSTPPLDRPDVSWVTLHAAVPFVFAFSAMVGLQLGERRLPIVMMALFPYFWIPQTFFAVVAYFGYVWPILRSIDLIWALLLGLIALAYPRGRYVGVVDWAVVGFGVSVSVVRAVVVLIADKTENRDCLCVSNAYALVGDQSTFTTVDTIYRVIGAVIVLFVATRLLWQWSRGSQPTRSVAFVMPIGLFAWTAALVAEAISYAMHSAAKGAFVVAITGDGSVAVVSLFAVASVPICYIAGSVHLRNTRGRVADLMMITRDGVDRAAWRESLATVLRDPGVEVFWWDQRTGGWIDDAGAPVEVDLDVAEPTSTLLPISGDGGTPIAVIRHDRALAENERLLDGVSAALRLSVDNRALRSEVELTLSQVRESRQRIVEAGDEARKRLERDLHDGSQQQLVALAMELRTLVSAARAEGAHELAQRLEETLGRLSSALKELRELARGIHPTVLVEGGLALALPELASRCPVPTEVDVLVDERPAELVEATVYFVASECLANIARHSGARRAWVRLHLESDDTRDVVGDGEAGSLVLTVRDNGRGGASLDAGTGIRGLVDRVEALGGELELASDVGTGTTVTVRLPAVPAQRD</sequence>
<feature type="transmembrane region" description="Helical" evidence="9">
    <location>
        <begin position="122"/>
        <end position="142"/>
    </location>
</feature>
<dbReference type="InterPro" id="IPR011712">
    <property type="entry name" value="Sig_transdc_His_kin_sub3_dim/P"/>
</dbReference>
<dbReference type="PANTHER" id="PTHR24421">
    <property type="entry name" value="NITRATE/NITRITE SENSOR PROTEIN NARX-RELATED"/>
    <property type="match status" value="1"/>
</dbReference>
<dbReference type="RefSeq" id="WP_141164322.1">
    <property type="nucleotide sequence ID" value="NZ_VHQG01000004.1"/>
</dbReference>
<keyword evidence="7" id="KW-0067">ATP-binding</keyword>
<evidence type="ECO:0000313" key="12">
    <source>
        <dbReference type="Proteomes" id="UP000316252"/>
    </source>
</evidence>
<dbReference type="GO" id="GO:0000155">
    <property type="term" value="F:phosphorelay sensor kinase activity"/>
    <property type="evidence" value="ECO:0007669"/>
    <property type="project" value="InterPro"/>
</dbReference>
<dbReference type="InterPro" id="IPR003594">
    <property type="entry name" value="HATPase_dom"/>
</dbReference>
<feature type="transmembrane region" description="Helical" evidence="9">
    <location>
        <begin position="262"/>
        <end position="292"/>
    </location>
</feature>
<feature type="transmembrane region" description="Helical" evidence="9">
    <location>
        <begin position="232"/>
        <end position="256"/>
    </location>
</feature>
<organism evidence="11 12">
    <name type="scientific">Schumannella soli</name>
    <dbReference type="NCBI Taxonomy" id="2590779"/>
    <lineage>
        <taxon>Bacteria</taxon>
        <taxon>Bacillati</taxon>
        <taxon>Actinomycetota</taxon>
        <taxon>Actinomycetes</taxon>
        <taxon>Micrococcales</taxon>
        <taxon>Microbacteriaceae</taxon>
        <taxon>Schumannella</taxon>
    </lineage>
</organism>
<comment type="caution">
    <text evidence="11">The sequence shown here is derived from an EMBL/GenBank/DDBJ whole genome shotgun (WGS) entry which is preliminary data.</text>
</comment>
<evidence type="ECO:0000256" key="2">
    <source>
        <dbReference type="ARBA" id="ARBA00012438"/>
    </source>
</evidence>
<dbReference type="InterPro" id="IPR036890">
    <property type="entry name" value="HATPase_C_sf"/>
</dbReference>
<feature type="transmembrane region" description="Helical" evidence="9">
    <location>
        <begin position="149"/>
        <end position="171"/>
    </location>
</feature>
<keyword evidence="8" id="KW-0902">Two-component regulatory system</keyword>
<keyword evidence="6" id="KW-0418">Kinase</keyword>
<dbReference type="Pfam" id="PF07730">
    <property type="entry name" value="HisKA_3"/>
    <property type="match status" value="1"/>
</dbReference>
<dbReference type="EC" id="2.7.13.3" evidence="2"/>
<evidence type="ECO:0000256" key="6">
    <source>
        <dbReference type="ARBA" id="ARBA00022777"/>
    </source>
</evidence>
<evidence type="ECO:0000259" key="10">
    <source>
        <dbReference type="SMART" id="SM00387"/>
    </source>
</evidence>
<name>A0A506XPS0_9MICO</name>
<protein>
    <recommendedName>
        <fullName evidence="2">histidine kinase</fullName>
        <ecNumber evidence="2">2.7.13.3</ecNumber>
    </recommendedName>
</protein>
<keyword evidence="3" id="KW-0597">Phosphoprotein</keyword>
<dbReference type="Gene3D" id="1.20.5.1930">
    <property type="match status" value="1"/>
</dbReference>
<dbReference type="GO" id="GO:0016020">
    <property type="term" value="C:membrane"/>
    <property type="evidence" value="ECO:0007669"/>
    <property type="project" value="InterPro"/>
</dbReference>
<accession>A0A506XPS0</accession>
<feature type="domain" description="Histidine kinase/HSP90-like ATPase" evidence="10">
    <location>
        <begin position="534"/>
        <end position="636"/>
    </location>
</feature>
<feature type="transmembrane region" description="Helical" evidence="9">
    <location>
        <begin position="92"/>
        <end position="116"/>
    </location>
</feature>
<dbReference type="Proteomes" id="UP000316252">
    <property type="component" value="Unassembled WGS sequence"/>
</dbReference>
<dbReference type="OrthoDB" id="5242012at2"/>
<feature type="transmembrane region" description="Helical" evidence="9">
    <location>
        <begin position="64"/>
        <end position="85"/>
    </location>
</feature>
<reference evidence="11 12" key="1">
    <citation type="submission" date="2019-06" db="EMBL/GenBank/DDBJ databases">
        <authorList>
            <person name="Li F."/>
        </authorList>
    </citation>
    <scope>NUCLEOTIDE SEQUENCE [LARGE SCALE GENOMIC DNA]</scope>
    <source>
        <strain evidence="11 12">10F1D-1</strain>
    </source>
</reference>
<keyword evidence="4" id="KW-0808">Transferase</keyword>
<dbReference type="GO" id="GO:0046983">
    <property type="term" value="F:protein dimerization activity"/>
    <property type="evidence" value="ECO:0007669"/>
    <property type="project" value="InterPro"/>
</dbReference>
<dbReference type="SMART" id="SM00387">
    <property type="entry name" value="HATPase_c"/>
    <property type="match status" value="1"/>
</dbReference>
<comment type="catalytic activity">
    <reaction evidence="1">
        <text>ATP + protein L-histidine = ADP + protein N-phospho-L-histidine.</text>
        <dbReference type="EC" id="2.7.13.3"/>
    </reaction>
</comment>
<evidence type="ECO:0000256" key="9">
    <source>
        <dbReference type="SAM" id="Phobius"/>
    </source>
</evidence>
<keyword evidence="9" id="KW-0812">Transmembrane</keyword>
<evidence type="ECO:0000313" key="11">
    <source>
        <dbReference type="EMBL" id="TPW74684.1"/>
    </source>
</evidence>
<feature type="transmembrane region" description="Helical" evidence="9">
    <location>
        <begin position="32"/>
        <end position="52"/>
    </location>
</feature>
<evidence type="ECO:0000256" key="7">
    <source>
        <dbReference type="ARBA" id="ARBA00022840"/>
    </source>
</evidence>
<dbReference type="CDD" id="cd16917">
    <property type="entry name" value="HATPase_UhpB-NarQ-NarX-like"/>
    <property type="match status" value="1"/>
</dbReference>
<gene>
    <name evidence="11" type="ORF">FJ657_13960</name>
</gene>
<dbReference type="SUPFAM" id="SSF55874">
    <property type="entry name" value="ATPase domain of HSP90 chaperone/DNA topoisomerase II/histidine kinase"/>
    <property type="match status" value="1"/>
</dbReference>
<keyword evidence="9" id="KW-1133">Transmembrane helix</keyword>
<feature type="transmembrane region" description="Helical" evidence="9">
    <location>
        <begin position="201"/>
        <end position="220"/>
    </location>
</feature>
<evidence type="ECO:0000256" key="5">
    <source>
        <dbReference type="ARBA" id="ARBA00022741"/>
    </source>
</evidence>
<dbReference type="GO" id="GO:0005524">
    <property type="term" value="F:ATP binding"/>
    <property type="evidence" value="ECO:0007669"/>
    <property type="project" value="UniProtKB-KW"/>
</dbReference>
<evidence type="ECO:0000256" key="8">
    <source>
        <dbReference type="ARBA" id="ARBA00023012"/>
    </source>
</evidence>
<keyword evidence="12" id="KW-1185">Reference proteome</keyword>
<dbReference type="PANTHER" id="PTHR24421:SF10">
    <property type="entry name" value="NITRATE_NITRITE SENSOR PROTEIN NARQ"/>
    <property type="match status" value="1"/>
</dbReference>
<dbReference type="EMBL" id="VHQG01000004">
    <property type="protein sequence ID" value="TPW74684.1"/>
    <property type="molecule type" value="Genomic_DNA"/>
</dbReference>
<evidence type="ECO:0000256" key="3">
    <source>
        <dbReference type="ARBA" id="ARBA00022553"/>
    </source>
</evidence>
<dbReference type="Pfam" id="PF02518">
    <property type="entry name" value="HATPase_c"/>
    <property type="match status" value="1"/>
</dbReference>
<evidence type="ECO:0000256" key="4">
    <source>
        <dbReference type="ARBA" id="ARBA00022679"/>
    </source>
</evidence>
<keyword evidence="9" id="KW-0472">Membrane</keyword>
<dbReference type="Gene3D" id="3.30.565.10">
    <property type="entry name" value="Histidine kinase-like ATPase, C-terminal domain"/>
    <property type="match status" value="1"/>
</dbReference>
<keyword evidence="5" id="KW-0547">Nucleotide-binding</keyword>
<evidence type="ECO:0000256" key="1">
    <source>
        <dbReference type="ARBA" id="ARBA00000085"/>
    </source>
</evidence>
<dbReference type="InterPro" id="IPR050482">
    <property type="entry name" value="Sensor_HK_TwoCompSys"/>
</dbReference>
<dbReference type="AlphaFoldDB" id="A0A506XPS0"/>